<dbReference type="Proteomes" id="UP001595847">
    <property type="component" value="Unassembled WGS sequence"/>
</dbReference>
<reference evidence="2" key="1">
    <citation type="journal article" date="2019" name="Int. J. Syst. Evol. Microbiol.">
        <title>The Global Catalogue of Microorganisms (GCM) 10K type strain sequencing project: providing services to taxonomists for standard genome sequencing and annotation.</title>
        <authorList>
            <consortium name="The Broad Institute Genomics Platform"/>
            <consortium name="The Broad Institute Genome Sequencing Center for Infectious Disease"/>
            <person name="Wu L."/>
            <person name="Ma J."/>
        </authorList>
    </citation>
    <scope>NUCLEOTIDE SEQUENCE [LARGE SCALE GENOMIC DNA]</scope>
    <source>
        <strain evidence="2">TBRC 1826</strain>
    </source>
</reference>
<keyword evidence="2" id="KW-1185">Reference proteome</keyword>
<name>A0ABV8FQC9_9ACTN</name>
<dbReference type="RefSeq" id="WP_378535579.1">
    <property type="nucleotide sequence ID" value="NZ_JBHSBH010000012.1"/>
</dbReference>
<evidence type="ECO:0000313" key="1">
    <source>
        <dbReference type="EMBL" id="MFC3998072.1"/>
    </source>
</evidence>
<protein>
    <recommendedName>
        <fullName evidence="3">Winged helix DNA-binding domain-containing protein</fullName>
    </recommendedName>
</protein>
<evidence type="ECO:0008006" key="3">
    <source>
        <dbReference type="Google" id="ProtNLM"/>
    </source>
</evidence>
<accession>A0ABV8FQC9</accession>
<gene>
    <name evidence="1" type="ORF">ACFOVU_19235</name>
</gene>
<organism evidence="1 2">
    <name type="scientific">Nocardiopsis sediminis</name>
    <dbReference type="NCBI Taxonomy" id="1778267"/>
    <lineage>
        <taxon>Bacteria</taxon>
        <taxon>Bacillati</taxon>
        <taxon>Actinomycetota</taxon>
        <taxon>Actinomycetes</taxon>
        <taxon>Streptosporangiales</taxon>
        <taxon>Nocardiopsidaceae</taxon>
        <taxon>Nocardiopsis</taxon>
    </lineage>
</organism>
<sequence>MTAALARVLAALLCPPERARRPFRAATYDSGRSIAEAALRAALYRPKATGPLRGVVRRLWQRPRVSAVFDYPGEPIGCWHVRHDSAQPALVRPYLGLVVHRC</sequence>
<evidence type="ECO:0000313" key="2">
    <source>
        <dbReference type="Proteomes" id="UP001595847"/>
    </source>
</evidence>
<proteinExistence type="predicted"/>
<comment type="caution">
    <text evidence="1">The sequence shown here is derived from an EMBL/GenBank/DDBJ whole genome shotgun (WGS) entry which is preliminary data.</text>
</comment>
<dbReference type="EMBL" id="JBHSBH010000012">
    <property type="protein sequence ID" value="MFC3998072.1"/>
    <property type="molecule type" value="Genomic_DNA"/>
</dbReference>